<name>A0ABR7XPV2_9SPHI</name>
<evidence type="ECO:0000313" key="4">
    <source>
        <dbReference type="Proteomes" id="UP000651112"/>
    </source>
</evidence>
<dbReference type="Pfam" id="PF20730">
    <property type="entry name" value="YetF_N"/>
    <property type="match status" value="1"/>
</dbReference>
<gene>
    <name evidence="3" type="ORF">H8B21_06405</name>
</gene>
<reference evidence="3 4" key="1">
    <citation type="submission" date="2020-08" db="EMBL/GenBank/DDBJ databases">
        <title>Sphingobacterium sp. DN00404 isolated from aquaculture water.</title>
        <authorList>
            <person name="Zhang M."/>
        </authorList>
    </citation>
    <scope>NUCLEOTIDE SEQUENCE [LARGE SCALE GENOMIC DNA]</scope>
    <source>
        <strain evidence="3 4">KCTC 42746</strain>
    </source>
</reference>
<sequence>MEDLFFSDGKSFLKVIIASIVSYFTILSIVRIMGKRTLAKMNAFDFVVTITLGSTLSSMLLNKVSILDGSMANFNTAVH</sequence>
<evidence type="ECO:0000256" key="1">
    <source>
        <dbReference type="SAM" id="Phobius"/>
    </source>
</evidence>
<comment type="caution">
    <text evidence="3">The sequence shown here is derived from an EMBL/GenBank/DDBJ whole genome shotgun (WGS) entry which is preliminary data.</text>
</comment>
<keyword evidence="1" id="KW-0472">Membrane</keyword>
<dbReference type="InterPro" id="IPR048454">
    <property type="entry name" value="YetF_N"/>
</dbReference>
<feature type="domain" description="YetF-like N-terminal transmembrane" evidence="2">
    <location>
        <begin position="13"/>
        <end position="67"/>
    </location>
</feature>
<dbReference type="EMBL" id="JACNYL010000002">
    <property type="protein sequence ID" value="MBD1421201.1"/>
    <property type="molecule type" value="Genomic_DNA"/>
</dbReference>
<protein>
    <recommendedName>
        <fullName evidence="2">YetF-like N-terminal transmembrane domain-containing protein</fullName>
    </recommendedName>
</protein>
<evidence type="ECO:0000259" key="2">
    <source>
        <dbReference type="Pfam" id="PF20730"/>
    </source>
</evidence>
<keyword evidence="1" id="KW-0812">Transmembrane</keyword>
<keyword evidence="4" id="KW-1185">Reference proteome</keyword>
<organism evidence="3 4">
    <name type="scientific">Sphingobacterium chuzhouense</name>
    <dbReference type="NCBI Taxonomy" id="1742264"/>
    <lineage>
        <taxon>Bacteria</taxon>
        <taxon>Pseudomonadati</taxon>
        <taxon>Bacteroidota</taxon>
        <taxon>Sphingobacteriia</taxon>
        <taxon>Sphingobacteriales</taxon>
        <taxon>Sphingobacteriaceae</taxon>
        <taxon>Sphingobacterium</taxon>
    </lineage>
</organism>
<keyword evidence="1" id="KW-1133">Transmembrane helix</keyword>
<dbReference type="Proteomes" id="UP000651112">
    <property type="component" value="Unassembled WGS sequence"/>
</dbReference>
<evidence type="ECO:0000313" key="3">
    <source>
        <dbReference type="EMBL" id="MBD1421201.1"/>
    </source>
</evidence>
<accession>A0ABR7XPV2</accession>
<proteinExistence type="predicted"/>
<feature type="transmembrane region" description="Helical" evidence="1">
    <location>
        <begin position="12"/>
        <end position="30"/>
    </location>
</feature>
<dbReference type="RefSeq" id="WP_190312990.1">
    <property type="nucleotide sequence ID" value="NZ_JACNYL010000002.1"/>
</dbReference>